<organism evidence="1">
    <name type="scientific">Anguilla anguilla</name>
    <name type="common">European freshwater eel</name>
    <name type="synonym">Muraena anguilla</name>
    <dbReference type="NCBI Taxonomy" id="7936"/>
    <lineage>
        <taxon>Eukaryota</taxon>
        <taxon>Metazoa</taxon>
        <taxon>Chordata</taxon>
        <taxon>Craniata</taxon>
        <taxon>Vertebrata</taxon>
        <taxon>Euteleostomi</taxon>
        <taxon>Actinopterygii</taxon>
        <taxon>Neopterygii</taxon>
        <taxon>Teleostei</taxon>
        <taxon>Anguilliformes</taxon>
        <taxon>Anguillidae</taxon>
        <taxon>Anguilla</taxon>
    </lineage>
</organism>
<evidence type="ECO:0000313" key="1">
    <source>
        <dbReference type="EMBL" id="JAH76529.1"/>
    </source>
</evidence>
<dbReference type="EMBL" id="GBXM01032048">
    <property type="protein sequence ID" value="JAH76529.1"/>
    <property type="molecule type" value="Transcribed_RNA"/>
</dbReference>
<name>A0A0E9VEH2_ANGAN</name>
<protein>
    <submittedName>
        <fullName evidence="1">Uncharacterized protein</fullName>
    </submittedName>
</protein>
<reference evidence="1" key="1">
    <citation type="submission" date="2014-11" db="EMBL/GenBank/DDBJ databases">
        <authorList>
            <person name="Amaro Gonzalez C."/>
        </authorList>
    </citation>
    <scope>NUCLEOTIDE SEQUENCE</scope>
</reference>
<dbReference type="AlphaFoldDB" id="A0A0E9VEH2"/>
<reference evidence="1" key="2">
    <citation type="journal article" date="2015" name="Fish Shellfish Immunol.">
        <title>Early steps in the European eel (Anguilla anguilla)-Vibrio vulnificus interaction in the gills: Role of the RtxA13 toxin.</title>
        <authorList>
            <person name="Callol A."/>
            <person name="Pajuelo D."/>
            <person name="Ebbesson L."/>
            <person name="Teles M."/>
            <person name="MacKenzie S."/>
            <person name="Amaro C."/>
        </authorList>
    </citation>
    <scope>NUCLEOTIDE SEQUENCE</scope>
</reference>
<accession>A0A0E9VEH2</accession>
<proteinExistence type="predicted"/>
<sequence length="23" mass="2681">MLPLATCAGILWVRCLWKRLHVT</sequence>